<evidence type="ECO:0000313" key="2">
    <source>
        <dbReference type="Proteomes" id="UP000072421"/>
    </source>
</evidence>
<reference evidence="1 2" key="1">
    <citation type="submission" date="2015-11" db="EMBL/GenBank/DDBJ databases">
        <title>Exploring the genomic traits of fungus-feeding bacterial genus Collimonas.</title>
        <authorList>
            <person name="Song C."/>
            <person name="Schmidt R."/>
            <person name="de Jager V."/>
            <person name="Krzyzanowska D."/>
            <person name="Jongedijk E."/>
            <person name="Cankar K."/>
            <person name="Beekwilder J."/>
            <person name="van Veen A."/>
            <person name="de Boer W."/>
            <person name="van Veen J.A."/>
            <person name="Garbeva P."/>
        </authorList>
    </citation>
    <scope>NUCLEOTIDE SEQUENCE [LARGE SCALE GENOMIC DNA]</scope>
    <source>
        <strain evidence="1 2">Ter6</strain>
    </source>
</reference>
<dbReference type="EMBL" id="CP013232">
    <property type="protein sequence ID" value="AMO97161.1"/>
    <property type="molecule type" value="Genomic_DNA"/>
</dbReference>
<gene>
    <name evidence="1" type="ORF">CFter6_4571</name>
</gene>
<evidence type="ECO:0000313" key="1">
    <source>
        <dbReference type="EMBL" id="AMO97161.1"/>
    </source>
</evidence>
<dbReference type="Proteomes" id="UP000072421">
    <property type="component" value="Chromosome"/>
</dbReference>
<sequence>MLRGNSKARPRAGAALKVALADGNGVVLGTRRNLFIFPSQEIQRCYYRKELFNHIKVAEAK</sequence>
<dbReference type="PATRIC" id="fig|158899.10.peg.4526"/>
<proteinExistence type="predicted"/>
<organism evidence="1">
    <name type="scientific">Collimonas fungivorans</name>
    <dbReference type="NCBI Taxonomy" id="158899"/>
    <lineage>
        <taxon>Bacteria</taxon>
        <taxon>Pseudomonadati</taxon>
        <taxon>Pseudomonadota</taxon>
        <taxon>Betaproteobacteria</taxon>
        <taxon>Burkholderiales</taxon>
        <taxon>Oxalobacteraceae</taxon>
        <taxon>Collimonas</taxon>
    </lineage>
</organism>
<dbReference type="AlphaFoldDB" id="A0A127PIB2"/>
<name>A0A127PIB2_9BURK</name>
<accession>A0A127PIB2</accession>
<protein>
    <submittedName>
        <fullName evidence="1">Uncharacterized protein</fullName>
    </submittedName>
</protein>